<organism evidence="3 4">
    <name type="scientific">Methanimicrococcus stummii</name>
    <dbReference type="NCBI Taxonomy" id="3028294"/>
    <lineage>
        <taxon>Archaea</taxon>
        <taxon>Methanobacteriati</taxon>
        <taxon>Methanobacteriota</taxon>
        <taxon>Stenosarchaea group</taxon>
        <taxon>Methanomicrobia</taxon>
        <taxon>Methanosarcinales</taxon>
        <taxon>Methanosarcinaceae</taxon>
        <taxon>Methanimicrococcus</taxon>
    </lineage>
</organism>
<dbReference type="EMBL" id="CP131062">
    <property type="protein sequence ID" value="WNY28188.1"/>
    <property type="molecule type" value="Genomic_DNA"/>
</dbReference>
<dbReference type="GeneID" id="85196821"/>
<dbReference type="SUPFAM" id="SSF55326">
    <property type="entry name" value="PurM N-terminal domain-like"/>
    <property type="match status" value="1"/>
</dbReference>
<dbReference type="InterPro" id="IPR036921">
    <property type="entry name" value="PurM-like_N_sf"/>
</dbReference>
<dbReference type="GO" id="GO:0009228">
    <property type="term" value="P:thiamine biosynthetic process"/>
    <property type="evidence" value="ECO:0007669"/>
    <property type="project" value="InterPro"/>
</dbReference>
<protein>
    <submittedName>
        <fullName evidence="3">Thiamine-monophosphate kinase</fullName>
        <ecNumber evidence="3">2.7.4.16</ecNumber>
    </submittedName>
</protein>
<dbReference type="PANTHER" id="PTHR30270:SF0">
    <property type="entry name" value="THIAMINE-MONOPHOSPHATE KINASE"/>
    <property type="match status" value="1"/>
</dbReference>
<dbReference type="Gene3D" id="3.90.650.10">
    <property type="entry name" value="PurM-like C-terminal domain"/>
    <property type="match status" value="1"/>
</dbReference>
<dbReference type="PANTHER" id="PTHR30270">
    <property type="entry name" value="THIAMINE-MONOPHOSPHATE KINASE"/>
    <property type="match status" value="1"/>
</dbReference>
<dbReference type="InterPro" id="IPR006283">
    <property type="entry name" value="ThiL-like"/>
</dbReference>
<dbReference type="InterPro" id="IPR017668">
    <property type="entry name" value="Methan_mark_2"/>
</dbReference>
<dbReference type="InterPro" id="IPR011413">
    <property type="entry name" value="UCP036540_AIR"/>
</dbReference>
<evidence type="ECO:0000313" key="4">
    <source>
        <dbReference type="Proteomes" id="UP001302662"/>
    </source>
</evidence>
<keyword evidence="3" id="KW-0418">Kinase</keyword>
<proteinExistence type="predicted"/>
<dbReference type="SUPFAM" id="SSF56042">
    <property type="entry name" value="PurM C-terminal domain-like"/>
    <property type="match status" value="1"/>
</dbReference>
<feature type="domain" description="PurM-like C-terminal" evidence="2">
    <location>
        <begin position="190"/>
        <end position="312"/>
    </location>
</feature>
<feature type="domain" description="PurM-like N-terminal" evidence="1">
    <location>
        <begin position="50"/>
        <end position="155"/>
    </location>
</feature>
<sequence length="338" mass="35854">MPNSESIDLQKLAESIKTFDGTSRKGPIASVSETFKDVADAYGGCVADFGDDAAAIDIGNGDVILFAADGIWGRLIEKSPWWAGFTSVIVNINDIAAMGGRPLAMVDVVSSTDADTFKEIFKGMAEGIKKFGVPVVGGHTHPEGEKSLSVAIVGIAKKDHIIRSDSAKPGDVVIYAIDLNGRTGPNSPYSFESVSMKTPEQIRKMYEAPQIIGQKQLATAGKDISNPGIIGTLGMLCETSGVGARVRLAEIVMPKDSENSEITIERWCLMHPGTGFVFTATAENAGECIRVLEEGGMTAAVCGEMTADQKVIIDNGLETAVVFDFEKDKITGIQKSAE</sequence>
<dbReference type="NCBIfam" id="TIGR03267">
    <property type="entry name" value="methan_mark_2"/>
    <property type="match status" value="1"/>
</dbReference>
<accession>A0AA96VAB8</accession>
<dbReference type="Proteomes" id="UP001302662">
    <property type="component" value="Chromosome"/>
</dbReference>
<dbReference type="CDD" id="cd02192">
    <property type="entry name" value="PurM-like3"/>
    <property type="match status" value="1"/>
</dbReference>
<dbReference type="Pfam" id="PF00586">
    <property type="entry name" value="AIRS"/>
    <property type="match status" value="1"/>
</dbReference>
<name>A0AA96VAB8_9EURY</name>
<keyword evidence="3" id="KW-0808">Transferase</keyword>
<dbReference type="Gene3D" id="3.30.1330.10">
    <property type="entry name" value="PurM-like, N-terminal domain"/>
    <property type="match status" value="1"/>
</dbReference>
<reference evidence="3 4" key="1">
    <citation type="submission" date="2023-07" db="EMBL/GenBank/DDBJ databases">
        <title>Closed genome sequence of Methanimicrococcus sp. Es2.</title>
        <authorList>
            <person name="Protasov E."/>
            <person name="Platt K."/>
            <person name="Reeh H."/>
            <person name="Poehlein A."/>
            <person name="Daniel R."/>
            <person name="Brune A."/>
        </authorList>
    </citation>
    <scope>NUCLEOTIDE SEQUENCE [LARGE SCALE GENOMIC DNA]</scope>
    <source>
        <strain evidence="3 4">Es2</strain>
    </source>
</reference>
<dbReference type="EC" id="2.7.4.16" evidence="3"/>
<evidence type="ECO:0000259" key="1">
    <source>
        <dbReference type="Pfam" id="PF00586"/>
    </source>
</evidence>
<keyword evidence="4" id="KW-1185">Reference proteome</keyword>
<dbReference type="InterPro" id="IPR036676">
    <property type="entry name" value="PurM-like_C_sf"/>
</dbReference>
<evidence type="ECO:0000259" key="2">
    <source>
        <dbReference type="Pfam" id="PF02769"/>
    </source>
</evidence>
<evidence type="ECO:0000313" key="3">
    <source>
        <dbReference type="EMBL" id="WNY28188.1"/>
    </source>
</evidence>
<dbReference type="Pfam" id="PF02769">
    <property type="entry name" value="AIRS_C"/>
    <property type="match status" value="1"/>
</dbReference>
<dbReference type="KEGG" id="mees:MmiEs2_03720"/>
<dbReference type="AlphaFoldDB" id="A0AA96VAB8"/>
<dbReference type="RefSeq" id="WP_316559735.1">
    <property type="nucleotide sequence ID" value="NZ_CP131062.1"/>
</dbReference>
<dbReference type="GO" id="GO:0009030">
    <property type="term" value="F:thiamine-phosphate kinase activity"/>
    <property type="evidence" value="ECO:0007669"/>
    <property type="project" value="UniProtKB-EC"/>
</dbReference>
<gene>
    <name evidence="3" type="primary">thiL_3</name>
    <name evidence="3" type="ORF">MmiEs2_03720</name>
</gene>
<dbReference type="InterPro" id="IPR016188">
    <property type="entry name" value="PurM-like_N"/>
</dbReference>
<dbReference type="PIRSF" id="PIRSF036540">
    <property type="entry name" value="UCP036540_AIR"/>
    <property type="match status" value="1"/>
</dbReference>
<dbReference type="InterPro" id="IPR010918">
    <property type="entry name" value="PurM-like_C_dom"/>
</dbReference>